<keyword evidence="1" id="KW-1133">Transmembrane helix</keyword>
<organism evidence="2 3">
    <name type="scientific">Ancylobacter novellus</name>
    <name type="common">Thiobacillus novellus</name>
    <dbReference type="NCBI Taxonomy" id="921"/>
    <lineage>
        <taxon>Bacteria</taxon>
        <taxon>Pseudomonadati</taxon>
        <taxon>Pseudomonadota</taxon>
        <taxon>Alphaproteobacteria</taxon>
        <taxon>Hyphomicrobiales</taxon>
        <taxon>Xanthobacteraceae</taxon>
        <taxon>Ancylobacter</taxon>
    </lineage>
</organism>
<evidence type="ECO:0008006" key="4">
    <source>
        <dbReference type="Google" id="ProtNLM"/>
    </source>
</evidence>
<dbReference type="AlphaFoldDB" id="A0A2W5K6Q1"/>
<dbReference type="Proteomes" id="UP000249577">
    <property type="component" value="Unassembled WGS sequence"/>
</dbReference>
<comment type="caution">
    <text evidence="2">The sequence shown here is derived from an EMBL/GenBank/DDBJ whole genome shotgun (WGS) entry which is preliminary data.</text>
</comment>
<feature type="transmembrane region" description="Helical" evidence="1">
    <location>
        <begin position="26"/>
        <end position="48"/>
    </location>
</feature>
<keyword evidence="1" id="KW-0472">Membrane</keyword>
<gene>
    <name evidence="2" type="ORF">DI565_18495</name>
</gene>
<dbReference type="Pfam" id="PF04964">
    <property type="entry name" value="Flp_Fap"/>
    <property type="match status" value="1"/>
</dbReference>
<keyword evidence="1" id="KW-0812">Transmembrane</keyword>
<proteinExistence type="predicted"/>
<evidence type="ECO:0000256" key="1">
    <source>
        <dbReference type="SAM" id="Phobius"/>
    </source>
</evidence>
<dbReference type="InterPro" id="IPR007047">
    <property type="entry name" value="Flp_Fap"/>
</dbReference>
<reference evidence="2 3" key="1">
    <citation type="submission" date="2017-08" db="EMBL/GenBank/DDBJ databases">
        <title>Infants hospitalized years apart are colonized by the same room-sourced microbial strains.</title>
        <authorList>
            <person name="Brooks B."/>
            <person name="Olm M.R."/>
            <person name="Firek B.A."/>
            <person name="Baker R."/>
            <person name="Thomas B.C."/>
            <person name="Morowitz M.J."/>
            <person name="Banfield J.F."/>
        </authorList>
    </citation>
    <scope>NUCLEOTIDE SEQUENCE [LARGE SCALE GENOMIC DNA]</scope>
    <source>
        <strain evidence="2">S2_005_003_R2_43</strain>
    </source>
</reference>
<dbReference type="EMBL" id="QFPN01000012">
    <property type="protein sequence ID" value="PZQ11284.1"/>
    <property type="molecule type" value="Genomic_DNA"/>
</dbReference>
<accession>A0A2W5K6Q1</accession>
<evidence type="ECO:0000313" key="2">
    <source>
        <dbReference type="EMBL" id="PZQ11284.1"/>
    </source>
</evidence>
<protein>
    <recommendedName>
        <fullName evidence="4">Flp family type IVb pilin</fullName>
    </recommendedName>
</protein>
<sequence>MSDITAPATGFRRLLRFVRDERGATAIEYAIIAVGVACAVAATIYGVGTSLKTNFYEPVENATKN</sequence>
<evidence type="ECO:0000313" key="3">
    <source>
        <dbReference type="Proteomes" id="UP000249577"/>
    </source>
</evidence>
<name>A0A2W5K6Q1_ANCNO</name>